<keyword evidence="3" id="KW-1185">Reference proteome</keyword>
<feature type="region of interest" description="Disordered" evidence="1">
    <location>
        <begin position="150"/>
        <end position="172"/>
    </location>
</feature>
<reference evidence="2" key="1">
    <citation type="submission" date="2021-02" db="EMBL/GenBank/DDBJ databases">
        <authorList>
            <person name="Dougan E. K."/>
            <person name="Rhodes N."/>
            <person name="Thang M."/>
            <person name="Chan C."/>
        </authorList>
    </citation>
    <scope>NUCLEOTIDE SEQUENCE</scope>
</reference>
<dbReference type="OMA" id="VICMTEN"/>
<sequence length="307" mass="33290">AVALILNAHARLQLSIPVLFDYFAQDVPRRIKAHSLHSLCLVASAFARQRRADAVLFEKIGDYACGNAATLYPRAVATLLWSFSEVEIRHGVLFYNAPQHLAKSVAAYTTDELCMVGRAYGKFQMAHLPLFHALSAELPHRTLAVLGSAAAVGPGGSKEETEEERQQREDDEEAALQDFRQEPGAVAVGPNKAQPKISSLVGLLEAYARLTIFEEATNRLLCDALVRRTEELAPSLVVKAARACAALSFAHPGIVRLAVICMTENGEELEDEELELLGRALEDLGALGDDGGRLLLHHPKGVEAIAP</sequence>
<dbReference type="OrthoDB" id="62798at2759"/>
<evidence type="ECO:0000313" key="3">
    <source>
        <dbReference type="Proteomes" id="UP000654075"/>
    </source>
</evidence>
<protein>
    <recommendedName>
        <fullName evidence="4">HEAT repeat-containing protein 1</fullName>
    </recommendedName>
</protein>
<dbReference type="Proteomes" id="UP000654075">
    <property type="component" value="Unassembled WGS sequence"/>
</dbReference>
<organism evidence="2 3">
    <name type="scientific">Polarella glacialis</name>
    <name type="common">Dinoflagellate</name>
    <dbReference type="NCBI Taxonomy" id="89957"/>
    <lineage>
        <taxon>Eukaryota</taxon>
        <taxon>Sar</taxon>
        <taxon>Alveolata</taxon>
        <taxon>Dinophyceae</taxon>
        <taxon>Suessiales</taxon>
        <taxon>Suessiaceae</taxon>
        <taxon>Polarella</taxon>
    </lineage>
</organism>
<evidence type="ECO:0008006" key="4">
    <source>
        <dbReference type="Google" id="ProtNLM"/>
    </source>
</evidence>
<comment type="caution">
    <text evidence="2">The sequence shown here is derived from an EMBL/GenBank/DDBJ whole genome shotgun (WGS) entry which is preliminary data.</text>
</comment>
<dbReference type="EMBL" id="CAJNNV010000657">
    <property type="protein sequence ID" value="CAE8583249.1"/>
    <property type="molecule type" value="Genomic_DNA"/>
</dbReference>
<feature type="non-terminal residue" evidence="2">
    <location>
        <position position="307"/>
    </location>
</feature>
<evidence type="ECO:0000313" key="2">
    <source>
        <dbReference type="EMBL" id="CAE8583249.1"/>
    </source>
</evidence>
<evidence type="ECO:0000256" key="1">
    <source>
        <dbReference type="SAM" id="MobiDB-lite"/>
    </source>
</evidence>
<dbReference type="AlphaFoldDB" id="A0A813DCE0"/>
<proteinExistence type="predicted"/>
<gene>
    <name evidence="2" type="ORF">PGLA1383_LOCUS2233</name>
</gene>
<name>A0A813DCE0_POLGL</name>
<accession>A0A813DCE0</accession>